<feature type="transmembrane region" description="Helical" evidence="1">
    <location>
        <begin position="40"/>
        <end position="63"/>
    </location>
</feature>
<keyword evidence="1" id="KW-1133">Transmembrane helix</keyword>
<sequence>MLSVWTCSYLLTKTTVSLGHLACGFLLNVFRFFLNTAWRIIPLCFSTSVVSLVLFTLSFRIFFKRFSFFLSWQNNKSQLK</sequence>
<organism evidence="2 3">
    <name type="scientific">Ciona savignyi</name>
    <name type="common">Pacific transparent sea squirt</name>
    <dbReference type="NCBI Taxonomy" id="51511"/>
    <lineage>
        <taxon>Eukaryota</taxon>
        <taxon>Metazoa</taxon>
        <taxon>Chordata</taxon>
        <taxon>Tunicata</taxon>
        <taxon>Ascidiacea</taxon>
        <taxon>Phlebobranchia</taxon>
        <taxon>Cionidae</taxon>
        <taxon>Ciona</taxon>
    </lineage>
</organism>
<dbReference type="HOGENOM" id="CLU_2589044_0_0_1"/>
<evidence type="ECO:0000256" key="1">
    <source>
        <dbReference type="SAM" id="Phobius"/>
    </source>
</evidence>
<reference evidence="2" key="3">
    <citation type="submission" date="2025-09" db="UniProtKB">
        <authorList>
            <consortium name="Ensembl"/>
        </authorList>
    </citation>
    <scope>IDENTIFICATION</scope>
</reference>
<accession>H2YKM3</accession>
<protein>
    <submittedName>
        <fullName evidence="2">Uncharacterized protein</fullName>
    </submittedName>
</protein>
<dbReference type="Proteomes" id="UP000007875">
    <property type="component" value="Unassembled WGS sequence"/>
</dbReference>
<dbReference type="InParanoid" id="H2YKM3"/>
<keyword evidence="3" id="KW-1185">Reference proteome</keyword>
<feature type="transmembrane region" description="Helical" evidence="1">
    <location>
        <begin position="16"/>
        <end position="34"/>
    </location>
</feature>
<proteinExistence type="predicted"/>
<dbReference type="AlphaFoldDB" id="H2YKM3"/>
<evidence type="ECO:0000313" key="3">
    <source>
        <dbReference type="Proteomes" id="UP000007875"/>
    </source>
</evidence>
<reference evidence="2" key="2">
    <citation type="submission" date="2025-08" db="UniProtKB">
        <authorList>
            <consortium name="Ensembl"/>
        </authorList>
    </citation>
    <scope>IDENTIFICATION</scope>
</reference>
<evidence type="ECO:0000313" key="2">
    <source>
        <dbReference type="Ensembl" id="ENSCSAVP00000005875.1"/>
    </source>
</evidence>
<keyword evidence="1" id="KW-0472">Membrane</keyword>
<dbReference type="GeneTree" id="ENSGT00390000008019"/>
<name>H2YKM3_CIOSA</name>
<keyword evidence="1" id="KW-0812">Transmembrane</keyword>
<dbReference type="Ensembl" id="ENSCSAVT00000005950.1">
    <property type="protein sequence ID" value="ENSCSAVP00000005875.1"/>
    <property type="gene ID" value="ENSCSAVG00000003511.1"/>
</dbReference>
<reference evidence="3" key="1">
    <citation type="submission" date="2003-08" db="EMBL/GenBank/DDBJ databases">
        <authorList>
            <person name="Birren B."/>
            <person name="Nusbaum C."/>
            <person name="Abebe A."/>
            <person name="Abouelleil A."/>
            <person name="Adekoya E."/>
            <person name="Ait-zahra M."/>
            <person name="Allen N."/>
            <person name="Allen T."/>
            <person name="An P."/>
            <person name="Anderson M."/>
            <person name="Anderson S."/>
            <person name="Arachchi H."/>
            <person name="Armbruster J."/>
            <person name="Bachantsang P."/>
            <person name="Baldwin J."/>
            <person name="Barry A."/>
            <person name="Bayul T."/>
            <person name="Blitshsteyn B."/>
            <person name="Bloom T."/>
            <person name="Blye J."/>
            <person name="Boguslavskiy L."/>
            <person name="Borowsky M."/>
            <person name="Boukhgalter B."/>
            <person name="Brunache A."/>
            <person name="Butler J."/>
            <person name="Calixte N."/>
            <person name="Calvo S."/>
            <person name="Camarata J."/>
            <person name="Campo K."/>
            <person name="Chang J."/>
            <person name="Cheshatsang Y."/>
            <person name="Citroen M."/>
            <person name="Collymore A."/>
            <person name="Considine T."/>
            <person name="Cook A."/>
            <person name="Cooke P."/>
            <person name="Corum B."/>
            <person name="Cuomo C."/>
            <person name="David R."/>
            <person name="Dawoe T."/>
            <person name="Degray S."/>
            <person name="Dodge S."/>
            <person name="Dooley K."/>
            <person name="Dorje P."/>
            <person name="Dorjee K."/>
            <person name="Dorris L."/>
            <person name="Duffey N."/>
            <person name="Dupes A."/>
            <person name="Elkins T."/>
            <person name="Engels R."/>
            <person name="Erickson J."/>
            <person name="Farina A."/>
            <person name="Faro S."/>
            <person name="Ferreira P."/>
            <person name="Fischer H."/>
            <person name="Fitzgerald M."/>
            <person name="Foley K."/>
            <person name="Gage D."/>
            <person name="Galagan J."/>
            <person name="Gearin G."/>
            <person name="Gnerre S."/>
            <person name="Gnirke A."/>
            <person name="Goyette A."/>
            <person name="Graham J."/>
            <person name="Grandbois E."/>
            <person name="Gyaltsen K."/>
            <person name="Hafez N."/>
            <person name="Hagopian D."/>
            <person name="Hagos B."/>
            <person name="Hall J."/>
            <person name="Hatcher B."/>
            <person name="Heller A."/>
            <person name="Higgins H."/>
            <person name="Honan T."/>
            <person name="Horn A."/>
            <person name="Houde N."/>
            <person name="Hughes L."/>
            <person name="Hulme W."/>
            <person name="Husby E."/>
            <person name="Iliev I."/>
            <person name="Jaffe D."/>
            <person name="Jones C."/>
            <person name="Kamal M."/>
            <person name="Kamat A."/>
            <person name="Kamvysselis M."/>
            <person name="Karlsson E."/>
            <person name="Kells C."/>
            <person name="Kieu A."/>
            <person name="Kisner P."/>
            <person name="Kodira C."/>
            <person name="Kulbokas E."/>
            <person name="Labutti K."/>
            <person name="Lama D."/>
            <person name="Landers T."/>
            <person name="Leger J."/>
            <person name="Levine S."/>
            <person name="Lewis D."/>
            <person name="Lewis T."/>
            <person name="Lindblad-toh K."/>
            <person name="Liu X."/>
            <person name="Lokyitsang T."/>
            <person name="Lokyitsang Y."/>
            <person name="Lucien O."/>
            <person name="Lui A."/>
            <person name="Ma L.J."/>
            <person name="Mabbitt R."/>
            <person name="Macdonald J."/>
            <person name="Maclean C."/>
            <person name="Major J."/>
            <person name="Manning J."/>
            <person name="Marabella R."/>
            <person name="Maru K."/>
            <person name="Matthews C."/>
            <person name="Mauceli E."/>
            <person name="Mccarthy M."/>
            <person name="Mcdonough S."/>
            <person name="Mcghee T."/>
            <person name="Meldrim J."/>
            <person name="Meneus L."/>
            <person name="Mesirov J."/>
            <person name="Mihalev A."/>
            <person name="Mihova T."/>
            <person name="Mikkelsen T."/>
            <person name="Mlenga V."/>
            <person name="Moru K."/>
            <person name="Mozes J."/>
            <person name="Mulrain L."/>
            <person name="Munson G."/>
            <person name="Naylor J."/>
            <person name="Newes C."/>
            <person name="Nguyen C."/>
            <person name="Nguyen N."/>
            <person name="Nguyen T."/>
            <person name="Nicol R."/>
            <person name="Nielsen C."/>
            <person name="Nizzari M."/>
            <person name="Norbu C."/>
            <person name="Norbu N."/>
            <person name="O'donnell P."/>
            <person name="Okoawo O."/>
            <person name="O'leary S."/>
            <person name="Omotosho B."/>
            <person name="O'neill K."/>
            <person name="Osman S."/>
            <person name="Parker S."/>
            <person name="Perrin D."/>
            <person name="Phunkhang P."/>
            <person name="Piqani B."/>
            <person name="Purcell S."/>
            <person name="Rachupka T."/>
            <person name="Ramasamy U."/>
            <person name="Rameau R."/>
            <person name="Ray V."/>
            <person name="Raymond C."/>
            <person name="Retta R."/>
            <person name="Richardson S."/>
            <person name="Rise C."/>
            <person name="Rodriguez J."/>
            <person name="Rogers J."/>
            <person name="Rogov P."/>
            <person name="Rutman M."/>
            <person name="Schupbach R."/>
            <person name="Seaman C."/>
            <person name="Settipalli S."/>
            <person name="Sharpe T."/>
            <person name="Sheridan J."/>
            <person name="Sherpa N."/>
            <person name="Shi J."/>
            <person name="Smirnov S."/>
            <person name="Smith C."/>
            <person name="Sougnez C."/>
            <person name="Spencer B."/>
            <person name="Stalker J."/>
            <person name="Stange-thomann N."/>
            <person name="Stavropoulos S."/>
            <person name="Stetson K."/>
            <person name="Stone C."/>
            <person name="Stone S."/>
            <person name="Stubbs M."/>
            <person name="Talamas J."/>
            <person name="Tchuinga P."/>
            <person name="Tenzing P."/>
            <person name="Tesfaye S."/>
            <person name="Theodore J."/>
            <person name="Thoulutsang Y."/>
            <person name="Topham K."/>
            <person name="Towey S."/>
            <person name="Tsamla T."/>
            <person name="Tsomo N."/>
            <person name="Vallee D."/>
            <person name="Vassiliev H."/>
            <person name="Venkataraman V."/>
            <person name="Vinson J."/>
            <person name="Vo A."/>
            <person name="Wade C."/>
            <person name="Wang S."/>
            <person name="Wangchuk T."/>
            <person name="Wangdi T."/>
            <person name="Whittaker C."/>
            <person name="Wilkinson J."/>
            <person name="Wu Y."/>
            <person name="Wyman D."/>
            <person name="Yadav S."/>
            <person name="Yang S."/>
            <person name="Yang X."/>
            <person name="Yeager S."/>
            <person name="Yee E."/>
            <person name="Young G."/>
            <person name="Zainoun J."/>
            <person name="Zembeck L."/>
            <person name="Zimmer A."/>
            <person name="Zody M."/>
            <person name="Lander E."/>
        </authorList>
    </citation>
    <scope>NUCLEOTIDE SEQUENCE [LARGE SCALE GENOMIC DNA]</scope>
</reference>